<name>A0ABT1WBF7_9PROT</name>
<dbReference type="Proteomes" id="UP001524587">
    <property type="component" value="Unassembled WGS sequence"/>
</dbReference>
<organism evidence="3 4">
    <name type="scientific">Endosaccharibacter trunci</name>
    <dbReference type="NCBI Taxonomy" id="2812733"/>
    <lineage>
        <taxon>Bacteria</taxon>
        <taxon>Pseudomonadati</taxon>
        <taxon>Pseudomonadota</taxon>
        <taxon>Alphaproteobacteria</taxon>
        <taxon>Acetobacterales</taxon>
        <taxon>Acetobacteraceae</taxon>
        <taxon>Endosaccharibacter</taxon>
    </lineage>
</organism>
<evidence type="ECO:0000313" key="4">
    <source>
        <dbReference type="Proteomes" id="UP001524587"/>
    </source>
</evidence>
<evidence type="ECO:0000313" key="3">
    <source>
        <dbReference type="EMBL" id="MCQ8279451.1"/>
    </source>
</evidence>
<proteinExistence type="predicted"/>
<comment type="caution">
    <text evidence="3">The sequence shown here is derived from an EMBL/GenBank/DDBJ whole genome shotgun (WGS) entry which is preliminary data.</text>
</comment>
<sequence>MTMPHSASPITIVFMHHLGGSAETWKPVETLLEQRFPAFCLDLPGFGDASSAPGRPVEAMAEWIERRIDDRVDGPFVLVGHSMSAKVALTVAKRAEAAPPSPSHLIGLVLAAGSPPAPEPMEDSKRQEMLGWFEGDDAQSRTEADQFVRANIASPLDPEAHETALRDVLRAARQAWRHWLTDGSNEDLRERIGKLAIPALILAGAEDEALGSGIQQQQMMPHLTEARLETIDGAAHLLPLEKPAAVAALIADFVDGLSADTRAGRLTGRTRTMLERRGQSDDDYEPRVLDRNGLDVLRTVLHCILPMPDGIAIDLAAKLDAKLHEAIGDGWRFANLPPDADAYRQAIATLDAAARRAHGTGFASLPPEKVEEMLERLGDKRLDTAPIGLPDDAMRNWLLEIRGDSCQIFLTHPAVQARANILAAATGNDTELLGFAETRANQSEGWENTFWREHA</sequence>
<dbReference type="Gene3D" id="3.40.50.1820">
    <property type="entry name" value="alpha/beta hydrolase"/>
    <property type="match status" value="1"/>
</dbReference>
<feature type="domain" description="AB hydrolase-1" evidence="2">
    <location>
        <begin position="12"/>
        <end position="248"/>
    </location>
</feature>
<keyword evidence="1 3" id="KW-0378">Hydrolase</keyword>
<dbReference type="PANTHER" id="PTHR43798">
    <property type="entry name" value="MONOACYLGLYCEROL LIPASE"/>
    <property type="match status" value="1"/>
</dbReference>
<protein>
    <submittedName>
        <fullName evidence="3">Alpha/beta hydrolase</fullName>
    </submittedName>
</protein>
<dbReference type="PANTHER" id="PTHR43798:SF31">
    <property type="entry name" value="AB HYDROLASE SUPERFAMILY PROTEIN YCLE"/>
    <property type="match status" value="1"/>
</dbReference>
<gene>
    <name evidence="3" type="ORF">NFI95_13475</name>
</gene>
<evidence type="ECO:0000256" key="1">
    <source>
        <dbReference type="ARBA" id="ARBA00022801"/>
    </source>
</evidence>
<keyword evidence="4" id="KW-1185">Reference proteome</keyword>
<accession>A0ABT1WBF7</accession>
<evidence type="ECO:0000259" key="2">
    <source>
        <dbReference type="Pfam" id="PF12697"/>
    </source>
</evidence>
<dbReference type="Pfam" id="PF12697">
    <property type="entry name" value="Abhydrolase_6"/>
    <property type="match status" value="1"/>
</dbReference>
<dbReference type="RefSeq" id="WP_422864934.1">
    <property type="nucleotide sequence ID" value="NZ_JAMSKV010000012.1"/>
</dbReference>
<dbReference type="GO" id="GO:0016787">
    <property type="term" value="F:hydrolase activity"/>
    <property type="evidence" value="ECO:0007669"/>
    <property type="project" value="UniProtKB-KW"/>
</dbReference>
<dbReference type="EMBL" id="JAMSKV010000012">
    <property type="protein sequence ID" value="MCQ8279451.1"/>
    <property type="molecule type" value="Genomic_DNA"/>
</dbReference>
<reference evidence="3 4" key="1">
    <citation type="submission" date="2022-06" db="EMBL/GenBank/DDBJ databases">
        <title>Endosaccharibacter gen. nov., sp. nov., endophytic bacteria isolated from sugarcane.</title>
        <authorList>
            <person name="Pitiwittayakul N."/>
            <person name="Yukphan P."/>
            <person name="Charoenyingcharoen P."/>
            <person name="Tanasupawat S."/>
        </authorList>
    </citation>
    <scope>NUCLEOTIDE SEQUENCE [LARGE SCALE GENOMIC DNA]</scope>
    <source>
        <strain evidence="3 4">KSS8</strain>
    </source>
</reference>
<dbReference type="InterPro" id="IPR000073">
    <property type="entry name" value="AB_hydrolase_1"/>
</dbReference>
<dbReference type="InterPro" id="IPR029058">
    <property type="entry name" value="AB_hydrolase_fold"/>
</dbReference>
<dbReference type="InterPro" id="IPR050266">
    <property type="entry name" value="AB_hydrolase_sf"/>
</dbReference>
<dbReference type="SUPFAM" id="SSF53474">
    <property type="entry name" value="alpha/beta-Hydrolases"/>
    <property type="match status" value="1"/>
</dbReference>